<name>A0A371I2M6_MUCPR</name>
<evidence type="ECO:0000313" key="2">
    <source>
        <dbReference type="EMBL" id="RDY09285.1"/>
    </source>
</evidence>
<dbReference type="AlphaFoldDB" id="A0A371I2M6"/>
<organism evidence="2 3">
    <name type="scientific">Mucuna pruriens</name>
    <name type="common">Velvet bean</name>
    <name type="synonym">Dolichos pruriens</name>
    <dbReference type="NCBI Taxonomy" id="157652"/>
    <lineage>
        <taxon>Eukaryota</taxon>
        <taxon>Viridiplantae</taxon>
        <taxon>Streptophyta</taxon>
        <taxon>Embryophyta</taxon>
        <taxon>Tracheophyta</taxon>
        <taxon>Spermatophyta</taxon>
        <taxon>Magnoliopsida</taxon>
        <taxon>eudicotyledons</taxon>
        <taxon>Gunneridae</taxon>
        <taxon>Pentapetalae</taxon>
        <taxon>rosids</taxon>
        <taxon>fabids</taxon>
        <taxon>Fabales</taxon>
        <taxon>Fabaceae</taxon>
        <taxon>Papilionoideae</taxon>
        <taxon>50 kb inversion clade</taxon>
        <taxon>NPAAA clade</taxon>
        <taxon>indigoferoid/millettioid clade</taxon>
        <taxon>Phaseoleae</taxon>
        <taxon>Mucuna</taxon>
    </lineage>
</organism>
<feature type="non-terminal residue" evidence="2">
    <location>
        <position position="1"/>
    </location>
</feature>
<feature type="region of interest" description="Disordered" evidence="1">
    <location>
        <begin position="23"/>
        <end position="44"/>
    </location>
</feature>
<dbReference type="EMBL" id="QJKJ01001080">
    <property type="protein sequence ID" value="RDY09285.1"/>
    <property type="molecule type" value="Genomic_DNA"/>
</dbReference>
<evidence type="ECO:0000313" key="3">
    <source>
        <dbReference type="Proteomes" id="UP000257109"/>
    </source>
</evidence>
<evidence type="ECO:0008006" key="4">
    <source>
        <dbReference type="Google" id="ProtNLM"/>
    </source>
</evidence>
<gene>
    <name evidence="2" type="ORF">CR513_06359</name>
</gene>
<dbReference type="Proteomes" id="UP000257109">
    <property type="component" value="Unassembled WGS sequence"/>
</dbReference>
<accession>A0A371I2M6</accession>
<protein>
    <recommendedName>
        <fullName evidence="4">Retrotransposon gag domain-containing protein</fullName>
    </recommendedName>
</protein>
<proteinExistence type="predicted"/>
<evidence type="ECO:0000256" key="1">
    <source>
        <dbReference type="SAM" id="MobiDB-lite"/>
    </source>
</evidence>
<dbReference type="OrthoDB" id="1731207at2759"/>
<reference evidence="2" key="1">
    <citation type="submission" date="2018-05" db="EMBL/GenBank/DDBJ databases">
        <title>Draft genome of Mucuna pruriens seed.</title>
        <authorList>
            <person name="Nnadi N.E."/>
            <person name="Vos R."/>
            <person name="Hasami M.H."/>
            <person name="Devisetty U.K."/>
            <person name="Aguiy J.C."/>
        </authorList>
    </citation>
    <scope>NUCLEOTIDE SEQUENCE [LARGE SCALE GENOMIC DNA]</scope>
    <source>
        <strain evidence="2">JCA_2017</strain>
    </source>
</reference>
<sequence length="161" mass="19552">MRNLKEKEERECEKKRVIERVKKEDERRNPMKKEEEEGTTKRHIETKETAPLDAFKCRIPPFARDGDVEAFLDWEMKVDQVLDYFNYHDFLMVTYKLTGYALVWWNQFYREIKEGKRKHVDTWIELMCLHHTRGTCTTNCKGSTKDPKVWKNITKTWSSHY</sequence>
<comment type="caution">
    <text evidence="2">The sequence shown here is derived from an EMBL/GenBank/DDBJ whole genome shotgun (WGS) entry which is preliminary data.</text>
</comment>
<keyword evidence="3" id="KW-1185">Reference proteome</keyword>